<dbReference type="AlphaFoldDB" id="A0A2T4AD18"/>
<dbReference type="EMBL" id="KZ679680">
    <property type="protein sequence ID" value="PTB54977.1"/>
    <property type="molecule type" value="Genomic_DNA"/>
</dbReference>
<dbReference type="GeneID" id="36623701"/>
<protein>
    <submittedName>
        <fullName evidence="2">Uncharacterized protein</fullName>
    </submittedName>
</protein>
<reference evidence="2 3" key="1">
    <citation type="submission" date="2016-07" db="EMBL/GenBank/DDBJ databases">
        <title>Multiple horizontal gene transfer events from other fungi enriched the ability of initially mycotrophic Trichoderma (Ascomycota) to feed on dead plant biomass.</title>
        <authorList>
            <consortium name="DOE Joint Genome Institute"/>
            <person name="Aerts A."/>
            <person name="Atanasova L."/>
            <person name="Chenthamara K."/>
            <person name="Zhang J."/>
            <person name="Grujic M."/>
            <person name="Henrissat B."/>
            <person name="Kuo A."/>
            <person name="Salamov A."/>
            <person name="Lipzen A."/>
            <person name="Labutti K."/>
            <person name="Barry K."/>
            <person name="Miao Y."/>
            <person name="Rahimi M.J."/>
            <person name="Shen Q."/>
            <person name="Grigoriev I.V."/>
            <person name="Kubicek C.P."/>
            <person name="Druzhinina I.S."/>
        </authorList>
    </citation>
    <scope>NUCLEOTIDE SEQUENCE [LARGE SCALE GENOMIC DNA]</scope>
    <source>
        <strain evidence="2 3">CBS 226.95</strain>
    </source>
</reference>
<dbReference type="RefSeq" id="XP_024774654.1">
    <property type="nucleotide sequence ID" value="XM_024915135.1"/>
</dbReference>
<evidence type="ECO:0000313" key="2">
    <source>
        <dbReference type="EMBL" id="PTB54977.1"/>
    </source>
</evidence>
<keyword evidence="3" id="KW-1185">Reference proteome</keyword>
<feature type="transmembrane region" description="Helical" evidence="1">
    <location>
        <begin position="29"/>
        <end position="50"/>
    </location>
</feature>
<evidence type="ECO:0000313" key="3">
    <source>
        <dbReference type="Proteomes" id="UP000241690"/>
    </source>
</evidence>
<organism evidence="2 3">
    <name type="scientific">Trichoderma harzianum CBS 226.95</name>
    <dbReference type="NCBI Taxonomy" id="983964"/>
    <lineage>
        <taxon>Eukaryota</taxon>
        <taxon>Fungi</taxon>
        <taxon>Dikarya</taxon>
        <taxon>Ascomycota</taxon>
        <taxon>Pezizomycotina</taxon>
        <taxon>Sordariomycetes</taxon>
        <taxon>Hypocreomycetidae</taxon>
        <taxon>Hypocreales</taxon>
        <taxon>Hypocreaceae</taxon>
        <taxon>Trichoderma</taxon>
    </lineage>
</organism>
<dbReference type="Proteomes" id="UP000241690">
    <property type="component" value="Unassembled WGS sequence"/>
</dbReference>
<accession>A0A2T4AD18</accession>
<keyword evidence="1" id="KW-0472">Membrane</keyword>
<proteinExistence type="predicted"/>
<gene>
    <name evidence="2" type="ORF">M431DRAFT_434596</name>
</gene>
<evidence type="ECO:0000256" key="1">
    <source>
        <dbReference type="SAM" id="Phobius"/>
    </source>
</evidence>
<name>A0A2T4AD18_TRIHA</name>
<keyword evidence="1" id="KW-0812">Transmembrane</keyword>
<keyword evidence="1" id="KW-1133">Transmembrane helix</keyword>
<sequence>MGRFHNWYIIISCIPESNIGTKKLQMKEILLRVPWAALYQGSILILYLQLHHEKFKTFRETKSSSVKSEVKDTCQMCQWTSSYYCSNPSKCSIKSFACISLLTICFHFLLSLPSFSKVSVKPPSLLGTHAYMPIYKTPTHG</sequence>